<keyword evidence="3" id="KW-1185">Reference proteome</keyword>
<reference evidence="2 3" key="1">
    <citation type="submission" date="2017-03" db="EMBL/GenBank/DDBJ databases">
        <title>Sulfur activation and transportation mechanism of thermophilic Archaea Acidianus manzaensis YN-25.</title>
        <authorList>
            <person name="Ma Y."/>
            <person name="Yang Y."/>
            <person name="Xia J."/>
        </authorList>
    </citation>
    <scope>NUCLEOTIDE SEQUENCE [LARGE SCALE GENOMIC DNA]</scope>
    <source>
        <strain evidence="2 3">YN-25</strain>
    </source>
</reference>
<dbReference type="Proteomes" id="UP000193404">
    <property type="component" value="Chromosome"/>
</dbReference>
<feature type="domain" description="HTH cro/C1-type" evidence="1">
    <location>
        <begin position="17"/>
        <end position="70"/>
    </location>
</feature>
<dbReference type="PROSITE" id="PS50943">
    <property type="entry name" value="HTH_CROC1"/>
    <property type="match status" value="1"/>
</dbReference>
<gene>
    <name evidence="2" type="ORF">B6F84_09035</name>
</gene>
<proteinExistence type="predicted"/>
<dbReference type="KEGG" id="aman:B6F84_09035"/>
<evidence type="ECO:0000313" key="2">
    <source>
        <dbReference type="EMBL" id="ARM76147.1"/>
    </source>
</evidence>
<dbReference type="InterPro" id="IPR001387">
    <property type="entry name" value="Cro/C1-type_HTH"/>
</dbReference>
<dbReference type="EMBL" id="CP020477">
    <property type="protein sequence ID" value="ARM76147.1"/>
    <property type="molecule type" value="Genomic_DNA"/>
</dbReference>
<evidence type="ECO:0000259" key="1">
    <source>
        <dbReference type="PROSITE" id="PS50943"/>
    </source>
</evidence>
<dbReference type="RefSeq" id="WP_148691931.1">
    <property type="nucleotide sequence ID" value="NZ_CP020477.1"/>
</dbReference>
<name>A0A1W6K0X6_9CREN</name>
<sequence>MLIHVSKLDEEQRRRILKKLMERLGLSQAAKQLGIVRSTLFRYISRSQSVSLEVVEEASQKLSVEEPHKCLFVFVLFILVF</sequence>
<organism evidence="2 3">
    <name type="scientific">Acidianus manzaensis</name>
    <dbReference type="NCBI Taxonomy" id="282676"/>
    <lineage>
        <taxon>Archaea</taxon>
        <taxon>Thermoproteota</taxon>
        <taxon>Thermoprotei</taxon>
        <taxon>Sulfolobales</taxon>
        <taxon>Sulfolobaceae</taxon>
        <taxon>Acidianus</taxon>
    </lineage>
</organism>
<dbReference type="STRING" id="282676.B6F84_09035"/>
<dbReference type="Pfam" id="PF13384">
    <property type="entry name" value="HTH_23"/>
    <property type="match status" value="1"/>
</dbReference>
<evidence type="ECO:0000313" key="3">
    <source>
        <dbReference type="Proteomes" id="UP000193404"/>
    </source>
</evidence>
<protein>
    <recommendedName>
        <fullName evidence="1">HTH cro/C1-type domain-containing protein</fullName>
    </recommendedName>
</protein>
<dbReference type="AlphaFoldDB" id="A0A1W6K0X6"/>
<dbReference type="GeneID" id="41591064"/>
<accession>A0A1W6K0X6</accession>